<dbReference type="InterPro" id="IPR003731">
    <property type="entry name" value="Di-Nase_FeMo-co_biosynth"/>
</dbReference>
<accession>A0A7D7KZS4</accession>
<protein>
    <recommendedName>
        <fullName evidence="1">Dinitrogenase iron-molybdenum cofactor biosynthesis domain-containing protein</fullName>
    </recommendedName>
</protein>
<name>A0A7D7KZS4_KOCVA</name>
<sequence length="147" mass="15281">MEHTATPSTPDAEPALVIAVNLNGDEVGAGWGKAHTVALATIARGTIVSWEPVDVRWDISHDTASSEGSHHANIVRFIREHSVRAVVTGHMGPPMANTLLKLGVYPLVNAAGDARDAALAGAAFVISHEDEGDPLTSEGSQDSTPSS</sequence>
<organism evidence="2 3">
    <name type="scientific">Kocuria varians</name>
    <name type="common">Micrococcus varians</name>
    <dbReference type="NCBI Taxonomy" id="1272"/>
    <lineage>
        <taxon>Bacteria</taxon>
        <taxon>Bacillati</taxon>
        <taxon>Actinomycetota</taxon>
        <taxon>Actinomycetes</taxon>
        <taxon>Micrococcales</taxon>
        <taxon>Micrococcaceae</taxon>
        <taxon>Kocuria</taxon>
    </lineage>
</organism>
<gene>
    <name evidence="2" type="ORF">CIB50_0001079</name>
</gene>
<reference evidence="2" key="1">
    <citation type="submission" date="2017-08" db="EMBL/GenBank/DDBJ databases">
        <authorList>
            <person name="Minaev M."/>
            <person name="Kurbakov K.A."/>
            <person name="Solodovnikova G.I."/>
            <person name="Kuznetsova O.A."/>
            <person name="Lisitsyn A.B."/>
        </authorList>
    </citation>
    <scope>NUCLEOTIDE SEQUENCE</scope>
    <source>
        <strain evidence="2">80</strain>
    </source>
</reference>
<dbReference type="Gene3D" id="3.30.420.130">
    <property type="entry name" value="Dinitrogenase iron-molybdenum cofactor biosynthesis domain"/>
    <property type="match status" value="1"/>
</dbReference>
<dbReference type="Proteomes" id="UP000216825">
    <property type="component" value="Chromosome"/>
</dbReference>
<evidence type="ECO:0000313" key="2">
    <source>
        <dbReference type="EMBL" id="QMS56375.1"/>
    </source>
</evidence>
<dbReference type="RefSeq" id="WP_082681824.1">
    <property type="nucleotide sequence ID" value="NZ_CP059343.1"/>
</dbReference>
<reference evidence="2" key="2">
    <citation type="submission" date="2020-07" db="EMBL/GenBank/DDBJ databases">
        <title>Genome of starter culture bacteria Kocuria salsicia reveals its technological properties and safety for usage in meat industry.</title>
        <authorList>
            <person name="Michael M."/>
            <person name="Konstantin K."/>
            <person name="Evgenii K."/>
            <person name="Galina S."/>
            <person name="Oksana K."/>
            <person name="Andrei L."/>
        </authorList>
    </citation>
    <scope>NUCLEOTIDE SEQUENCE [LARGE SCALE GENOMIC DNA]</scope>
    <source>
        <strain evidence="2">80</strain>
    </source>
</reference>
<evidence type="ECO:0000313" key="3">
    <source>
        <dbReference type="Proteomes" id="UP000216825"/>
    </source>
</evidence>
<dbReference type="Pfam" id="PF02579">
    <property type="entry name" value="Nitro_FeMo-Co"/>
    <property type="match status" value="1"/>
</dbReference>
<feature type="domain" description="Dinitrogenase iron-molybdenum cofactor biosynthesis" evidence="1">
    <location>
        <begin position="52"/>
        <end position="118"/>
    </location>
</feature>
<dbReference type="AlphaFoldDB" id="A0A7D7KZS4"/>
<keyword evidence="3" id="KW-1185">Reference proteome</keyword>
<dbReference type="InterPro" id="IPR036105">
    <property type="entry name" value="DiNase_FeMo-co_biosyn_sf"/>
</dbReference>
<dbReference type="SUPFAM" id="SSF53146">
    <property type="entry name" value="Nitrogenase accessory factor-like"/>
    <property type="match status" value="1"/>
</dbReference>
<evidence type="ECO:0000259" key="1">
    <source>
        <dbReference type="Pfam" id="PF02579"/>
    </source>
</evidence>
<proteinExistence type="predicted"/>
<dbReference type="KEGG" id="kvr:CIB50_0001079"/>
<dbReference type="EMBL" id="CP059343">
    <property type="protein sequence ID" value="QMS56375.1"/>
    <property type="molecule type" value="Genomic_DNA"/>
</dbReference>